<gene>
    <name evidence="1" type="ORF">SAMN04490178_10652</name>
</gene>
<reference evidence="1 2" key="1">
    <citation type="submission" date="2016-10" db="EMBL/GenBank/DDBJ databases">
        <authorList>
            <person name="de Groot N.N."/>
        </authorList>
    </citation>
    <scope>NUCLEOTIDE SEQUENCE [LARGE SCALE GENOMIC DNA]</scope>
    <source>
        <strain evidence="1 2">DSM 13305</strain>
    </source>
</reference>
<dbReference type="RefSeq" id="WP_177173491.1">
    <property type="nucleotide sequence ID" value="NZ_FODY01000006.1"/>
</dbReference>
<accession>A0A1H8T8H6</accession>
<organism evidence="1 2">
    <name type="scientific">Propionispora vibrioides</name>
    <dbReference type="NCBI Taxonomy" id="112903"/>
    <lineage>
        <taxon>Bacteria</taxon>
        <taxon>Bacillati</taxon>
        <taxon>Bacillota</taxon>
        <taxon>Negativicutes</taxon>
        <taxon>Selenomonadales</taxon>
        <taxon>Sporomusaceae</taxon>
        <taxon>Propionispora</taxon>
    </lineage>
</organism>
<evidence type="ECO:0000313" key="1">
    <source>
        <dbReference type="EMBL" id="SEO86828.1"/>
    </source>
</evidence>
<dbReference type="EMBL" id="FODY01000006">
    <property type="protein sequence ID" value="SEO86828.1"/>
    <property type="molecule type" value="Genomic_DNA"/>
</dbReference>
<dbReference type="Proteomes" id="UP000198847">
    <property type="component" value="Unassembled WGS sequence"/>
</dbReference>
<proteinExistence type="predicted"/>
<dbReference type="STRING" id="112903.SAMN04490178_10652"/>
<sequence>MPRCLRCGNRKSFVSSKVLPASPYSNGPLSGLIGDFKENGLEQLTSMGAVKAVVNAASSHPKEYFDTCFYCGSQEVAWEEDLAAAEANNIDQSTYIEPTNHV</sequence>
<evidence type="ECO:0000313" key="2">
    <source>
        <dbReference type="Proteomes" id="UP000198847"/>
    </source>
</evidence>
<name>A0A1H8T8H6_9FIRM</name>
<protein>
    <submittedName>
        <fullName evidence="1">Uncharacterized protein</fullName>
    </submittedName>
</protein>
<keyword evidence="2" id="KW-1185">Reference proteome</keyword>
<dbReference type="AlphaFoldDB" id="A0A1H8T8H6"/>